<evidence type="ECO:0000259" key="9">
    <source>
        <dbReference type="Pfam" id="PF12821"/>
    </source>
</evidence>
<organism evidence="10 11">
    <name type="scientific">Youngiibacter multivorans</name>
    <dbReference type="NCBI Taxonomy" id="937251"/>
    <lineage>
        <taxon>Bacteria</taxon>
        <taxon>Bacillati</taxon>
        <taxon>Bacillota</taxon>
        <taxon>Clostridia</taxon>
        <taxon>Eubacteriales</taxon>
        <taxon>Clostridiaceae</taxon>
        <taxon>Youngiibacter</taxon>
    </lineage>
</organism>
<evidence type="ECO:0000313" key="11">
    <source>
        <dbReference type="Proteomes" id="UP001519271"/>
    </source>
</evidence>
<comment type="caution">
    <text evidence="10">The sequence shown here is derived from an EMBL/GenBank/DDBJ whole genome shotgun (WGS) entry which is preliminary data.</text>
</comment>
<feature type="transmembrane region" description="Helical" evidence="8">
    <location>
        <begin position="52"/>
        <end position="69"/>
    </location>
</feature>
<evidence type="ECO:0000256" key="7">
    <source>
        <dbReference type="ARBA" id="ARBA00034125"/>
    </source>
</evidence>
<evidence type="ECO:0000256" key="8">
    <source>
        <dbReference type="SAM" id="Phobius"/>
    </source>
</evidence>
<evidence type="ECO:0000313" key="10">
    <source>
        <dbReference type="EMBL" id="MBP1918478.1"/>
    </source>
</evidence>
<evidence type="ECO:0000256" key="5">
    <source>
        <dbReference type="ARBA" id="ARBA00022989"/>
    </source>
</evidence>
<feature type="transmembrane region" description="Helical" evidence="8">
    <location>
        <begin position="118"/>
        <end position="139"/>
    </location>
</feature>
<accession>A0ABS4G1Q2</accession>
<comment type="subcellular location">
    <subcellularLocation>
        <location evidence="1">Cell membrane</location>
        <topology evidence="1">Multi-pass membrane protein</topology>
    </subcellularLocation>
</comment>
<keyword evidence="4 8" id="KW-0812">Transmembrane</keyword>
<evidence type="ECO:0000256" key="2">
    <source>
        <dbReference type="ARBA" id="ARBA00022475"/>
    </source>
</evidence>
<dbReference type="EMBL" id="JAGGKC010000006">
    <property type="protein sequence ID" value="MBP1918478.1"/>
    <property type="molecule type" value="Genomic_DNA"/>
</dbReference>
<evidence type="ECO:0000256" key="6">
    <source>
        <dbReference type="ARBA" id="ARBA00023136"/>
    </source>
</evidence>
<keyword evidence="2" id="KW-1003">Cell membrane</keyword>
<evidence type="ECO:0000256" key="3">
    <source>
        <dbReference type="ARBA" id="ARBA00022519"/>
    </source>
</evidence>
<feature type="domain" description="Threonine/Serine exporter ThrE" evidence="9">
    <location>
        <begin position="4"/>
        <end position="129"/>
    </location>
</feature>
<keyword evidence="6 8" id="KW-0472">Membrane</keyword>
<evidence type="ECO:0000256" key="1">
    <source>
        <dbReference type="ARBA" id="ARBA00004651"/>
    </source>
</evidence>
<sequence>MILQFIYAFFSTLGFAVIFNLEPKKALTASIGGGIGWIVYSISLDITQTESTSFLLGAVALTLFGEIMARKMRTPVTSFVTAALIPLVPGSGLYNTMLESLSGNYSGAASSLINTMNNAGALSIGILLVFTGSRAYTYYQSTKGAIR</sequence>
<dbReference type="Pfam" id="PF12821">
    <property type="entry name" value="ThrE_2"/>
    <property type="match status" value="1"/>
</dbReference>
<evidence type="ECO:0000256" key="4">
    <source>
        <dbReference type="ARBA" id="ARBA00022692"/>
    </source>
</evidence>
<gene>
    <name evidence="10" type="ORF">J2Z34_000954</name>
</gene>
<protein>
    <submittedName>
        <fullName evidence="10">Uncharacterized membrane protein YjjB (DUF3815 family)</fullName>
    </submittedName>
</protein>
<dbReference type="PANTHER" id="PTHR34390:SF1">
    <property type="entry name" value="SUCCINATE TRANSPORTER SUBUNIT YJJB-RELATED"/>
    <property type="match status" value="1"/>
</dbReference>
<name>A0ABS4G1Q2_9CLOT</name>
<dbReference type="Proteomes" id="UP001519271">
    <property type="component" value="Unassembled WGS sequence"/>
</dbReference>
<dbReference type="InterPro" id="IPR024528">
    <property type="entry name" value="ThrE_2"/>
</dbReference>
<proteinExistence type="inferred from homology"/>
<dbReference type="InterPro" id="IPR050539">
    <property type="entry name" value="ThrE_Dicarb/AminoAcid_Exp"/>
</dbReference>
<feature type="transmembrane region" description="Helical" evidence="8">
    <location>
        <begin position="76"/>
        <end position="98"/>
    </location>
</feature>
<reference evidence="10 11" key="1">
    <citation type="submission" date="2021-03" db="EMBL/GenBank/DDBJ databases">
        <title>Genomic Encyclopedia of Type Strains, Phase IV (KMG-IV): sequencing the most valuable type-strain genomes for metagenomic binning, comparative biology and taxonomic classification.</title>
        <authorList>
            <person name="Goeker M."/>
        </authorList>
    </citation>
    <scope>NUCLEOTIDE SEQUENCE [LARGE SCALE GENOMIC DNA]</scope>
    <source>
        <strain evidence="10 11">DSM 6139</strain>
    </source>
</reference>
<comment type="similarity">
    <text evidence="7">Belongs to the ThrE exporter (TC 2.A.79) family.</text>
</comment>
<keyword evidence="3" id="KW-0997">Cell inner membrane</keyword>
<dbReference type="PANTHER" id="PTHR34390">
    <property type="entry name" value="UPF0442 PROTEIN YJJB-RELATED"/>
    <property type="match status" value="1"/>
</dbReference>
<keyword evidence="11" id="KW-1185">Reference proteome</keyword>
<keyword evidence="5 8" id="KW-1133">Transmembrane helix</keyword>
<dbReference type="RefSeq" id="WP_209458713.1">
    <property type="nucleotide sequence ID" value="NZ_JAGGKC010000006.1"/>
</dbReference>